<proteinExistence type="predicted"/>
<comment type="caution">
    <text evidence="1">The sequence shown here is derived from an EMBL/GenBank/DDBJ whole genome shotgun (WGS) entry which is preliminary data.</text>
</comment>
<reference evidence="1 2" key="1">
    <citation type="journal article" date="2022" name="DNA Res.">
        <title>Chromosomal-level genome assembly of the orchid tree Bauhinia variegata (Leguminosae; Cercidoideae) supports the allotetraploid origin hypothesis of Bauhinia.</title>
        <authorList>
            <person name="Zhong Y."/>
            <person name="Chen Y."/>
            <person name="Zheng D."/>
            <person name="Pang J."/>
            <person name="Liu Y."/>
            <person name="Luo S."/>
            <person name="Meng S."/>
            <person name="Qian L."/>
            <person name="Wei D."/>
            <person name="Dai S."/>
            <person name="Zhou R."/>
        </authorList>
    </citation>
    <scope>NUCLEOTIDE SEQUENCE [LARGE SCALE GENOMIC DNA]</scope>
    <source>
        <strain evidence="1">BV-YZ2020</strain>
    </source>
</reference>
<protein>
    <submittedName>
        <fullName evidence="1">Uncharacterized protein</fullName>
    </submittedName>
</protein>
<dbReference type="Proteomes" id="UP000828941">
    <property type="component" value="Chromosome 8"/>
</dbReference>
<evidence type="ECO:0000313" key="1">
    <source>
        <dbReference type="EMBL" id="KAI4327313.1"/>
    </source>
</evidence>
<keyword evidence="2" id="KW-1185">Reference proteome</keyword>
<sequence length="480" mass="53461">MAETSKTTSKETECEYEEEEKTFEDIGLDARLTRALLKKGVDKPTPIQRVGIPLILEGKDVVARAKTGSGKTFAYLLPLLQKLFTKNIQRKKLAPNAFILVPTRELCQQVYAEVSSLIELCRVQLKVVQLTSDMRASDLRAALAGPPDVLISTPACISKCLSSGVLQAASINDSLETLVLDEADLLLSYGYENDIKTFTAHVPRSCQCLLMSATTSPDVDKLKKLILHNPFILTLPEVGNQKDEIIPKNVQQFWISCPPGDKLLYILSLLKLELVQKKVLIFTNTIDMSFRIKLFLEKFGIKSAVLNAELPLNSRLHILEEFNAGLFDYLIATDDSQTKENEEAKESNGESRKSKKRLKQKLDSEFGVVRGIDFKNVSTVINFEMPKSVAGYVHRIGRTGRAYNSGSSVSLVSSDEMEILEEIKSFVGDDENKGSNLIAEFPFLTKNAVESLRYRAEDVSKSVTKIAVRESRAQDLGMKL</sequence>
<accession>A0ACB9MSY3</accession>
<dbReference type="EMBL" id="CM039433">
    <property type="protein sequence ID" value="KAI4327313.1"/>
    <property type="molecule type" value="Genomic_DNA"/>
</dbReference>
<name>A0ACB9MSY3_BAUVA</name>
<gene>
    <name evidence="1" type="ORF">L6164_019789</name>
</gene>
<organism evidence="1 2">
    <name type="scientific">Bauhinia variegata</name>
    <name type="common">Purple orchid tree</name>
    <name type="synonym">Phanera variegata</name>
    <dbReference type="NCBI Taxonomy" id="167791"/>
    <lineage>
        <taxon>Eukaryota</taxon>
        <taxon>Viridiplantae</taxon>
        <taxon>Streptophyta</taxon>
        <taxon>Embryophyta</taxon>
        <taxon>Tracheophyta</taxon>
        <taxon>Spermatophyta</taxon>
        <taxon>Magnoliopsida</taxon>
        <taxon>eudicotyledons</taxon>
        <taxon>Gunneridae</taxon>
        <taxon>Pentapetalae</taxon>
        <taxon>rosids</taxon>
        <taxon>fabids</taxon>
        <taxon>Fabales</taxon>
        <taxon>Fabaceae</taxon>
        <taxon>Cercidoideae</taxon>
        <taxon>Cercideae</taxon>
        <taxon>Bauhiniinae</taxon>
        <taxon>Bauhinia</taxon>
    </lineage>
</organism>
<evidence type="ECO:0000313" key="2">
    <source>
        <dbReference type="Proteomes" id="UP000828941"/>
    </source>
</evidence>